<dbReference type="EMBL" id="UYRT01103586">
    <property type="protein sequence ID" value="VDN43707.1"/>
    <property type="molecule type" value="Genomic_DNA"/>
</dbReference>
<dbReference type="WBParaSite" id="GPUH_0002509301-mRNA-1">
    <property type="protein sequence ID" value="GPUH_0002509301-mRNA-1"/>
    <property type="gene ID" value="GPUH_0002509301"/>
</dbReference>
<keyword evidence="3" id="KW-1185">Reference proteome</keyword>
<feature type="region of interest" description="Disordered" evidence="1">
    <location>
        <begin position="129"/>
        <end position="161"/>
    </location>
</feature>
<accession>A0A183EVS2</accession>
<organism evidence="4">
    <name type="scientific">Gongylonema pulchrum</name>
    <dbReference type="NCBI Taxonomy" id="637853"/>
    <lineage>
        <taxon>Eukaryota</taxon>
        <taxon>Metazoa</taxon>
        <taxon>Ecdysozoa</taxon>
        <taxon>Nematoda</taxon>
        <taxon>Chromadorea</taxon>
        <taxon>Rhabditida</taxon>
        <taxon>Spirurina</taxon>
        <taxon>Spiruromorpha</taxon>
        <taxon>Spiruroidea</taxon>
        <taxon>Gongylonematidae</taxon>
        <taxon>Gongylonema</taxon>
    </lineage>
</organism>
<evidence type="ECO:0000256" key="1">
    <source>
        <dbReference type="SAM" id="MobiDB-lite"/>
    </source>
</evidence>
<dbReference type="OrthoDB" id="5845080at2759"/>
<evidence type="ECO:0000313" key="3">
    <source>
        <dbReference type="Proteomes" id="UP000271098"/>
    </source>
</evidence>
<dbReference type="Proteomes" id="UP000271098">
    <property type="component" value="Unassembled WGS sequence"/>
</dbReference>
<evidence type="ECO:0000313" key="2">
    <source>
        <dbReference type="EMBL" id="VDN43707.1"/>
    </source>
</evidence>
<name>A0A183EVS2_9BILA</name>
<sequence length="161" mass="17429">MIRDPFHHSPFRFAGLFNVALDINAHENLSNDANKMAHWRIFPVLIPSDATPVEYSLAQLHAENVASSTTFSNPVYEMEESPDVQSVATTPSSLATPVLEPLHAASAISRSQSLDIKPELSTAIIAPHADLRPGAPIPPKRTLKEGSDKVKLVSGDQVTDV</sequence>
<proteinExistence type="predicted"/>
<evidence type="ECO:0000313" key="4">
    <source>
        <dbReference type="WBParaSite" id="GPUH_0002509301-mRNA-1"/>
    </source>
</evidence>
<gene>
    <name evidence="2" type="ORF">GPUH_LOCUS25063</name>
</gene>
<reference evidence="2 3" key="2">
    <citation type="submission" date="2018-11" db="EMBL/GenBank/DDBJ databases">
        <authorList>
            <consortium name="Pathogen Informatics"/>
        </authorList>
    </citation>
    <scope>NUCLEOTIDE SEQUENCE [LARGE SCALE GENOMIC DNA]</scope>
</reference>
<reference evidence="4" key="1">
    <citation type="submission" date="2016-06" db="UniProtKB">
        <authorList>
            <consortium name="WormBaseParasite"/>
        </authorList>
    </citation>
    <scope>IDENTIFICATION</scope>
</reference>
<dbReference type="AlphaFoldDB" id="A0A183EVS2"/>
<feature type="compositionally biased region" description="Basic and acidic residues" evidence="1">
    <location>
        <begin position="142"/>
        <end position="151"/>
    </location>
</feature>
<protein>
    <submittedName>
        <fullName evidence="2 4">Uncharacterized protein</fullName>
    </submittedName>
</protein>